<feature type="compositionally biased region" description="Basic and acidic residues" evidence="1">
    <location>
        <begin position="91"/>
        <end position="118"/>
    </location>
</feature>
<dbReference type="EMBL" id="JBHTCF010000013">
    <property type="protein sequence ID" value="MFC7307909.1"/>
    <property type="molecule type" value="Genomic_DNA"/>
</dbReference>
<dbReference type="RefSeq" id="WP_381835401.1">
    <property type="nucleotide sequence ID" value="NZ_JBHTCF010000013.1"/>
</dbReference>
<evidence type="ECO:0000313" key="3">
    <source>
        <dbReference type="EMBL" id="MFC7307909.1"/>
    </source>
</evidence>
<feature type="compositionally biased region" description="Basic residues" evidence="1">
    <location>
        <begin position="1"/>
        <end position="20"/>
    </location>
</feature>
<gene>
    <name evidence="3" type="ORF">ACFQVC_27240</name>
</gene>
<protein>
    <submittedName>
        <fullName evidence="3">Uncharacterized protein</fullName>
    </submittedName>
</protein>
<dbReference type="Proteomes" id="UP001596523">
    <property type="component" value="Unassembled WGS sequence"/>
</dbReference>
<organism evidence="3 4">
    <name type="scientific">Streptomyces monticola</name>
    <dbReference type="NCBI Taxonomy" id="2666263"/>
    <lineage>
        <taxon>Bacteria</taxon>
        <taxon>Bacillati</taxon>
        <taxon>Actinomycetota</taxon>
        <taxon>Actinomycetes</taxon>
        <taxon>Kitasatosporales</taxon>
        <taxon>Streptomycetaceae</taxon>
        <taxon>Streptomyces</taxon>
    </lineage>
</organism>
<proteinExistence type="predicted"/>
<keyword evidence="4" id="KW-1185">Reference proteome</keyword>
<comment type="caution">
    <text evidence="3">The sequence shown here is derived from an EMBL/GenBank/DDBJ whole genome shotgun (WGS) entry which is preliminary data.</text>
</comment>
<evidence type="ECO:0000256" key="2">
    <source>
        <dbReference type="SAM" id="Phobius"/>
    </source>
</evidence>
<accession>A0ABW2JPT7</accession>
<keyword evidence="2" id="KW-0472">Membrane</keyword>
<evidence type="ECO:0000313" key="4">
    <source>
        <dbReference type="Proteomes" id="UP001596523"/>
    </source>
</evidence>
<keyword evidence="2" id="KW-0812">Transmembrane</keyword>
<sequence>MIARVHGAKLQRAPRSRRGGARAPTSPPPERSSPEDRTRLTFAASVFLLLGVIVCGVSGYYVTGYYLTLSTGVFGKPGTCTVEHTSSTSTDSKEGTRGTRHEGTFRSHDGIVRDDDGLPGHVRLPHAPRPGPA</sequence>
<reference evidence="4" key="1">
    <citation type="journal article" date="2019" name="Int. J. Syst. Evol. Microbiol.">
        <title>The Global Catalogue of Microorganisms (GCM) 10K type strain sequencing project: providing services to taxonomists for standard genome sequencing and annotation.</title>
        <authorList>
            <consortium name="The Broad Institute Genomics Platform"/>
            <consortium name="The Broad Institute Genome Sequencing Center for Infectious Disease"/>
            <person name="Wu L."/>
            <person name="Ma J."/>
        </authorList>
    </citation>
    <scope>NUCLEOTIDE SEQUENCE [LARGE SCALE GENOMIC DNA]</scope>
    <source>
        <strain evidence="4">SYNS20</strain>
    </source>
</reference>
<feature type="region of interest" description="Disordered" evidence="1">
    <location>
        <begin position="82"/>
        <end position="133"/>
    </location>
</feature>
<feature type="region of interest" description="Disordered" evidence="1">
    <location>
        <begin position="1"/>
        <end position="37"/>
    </location>
</feature>
<name>A0ABW2JPT7_9ACTN</name>
<keyword evidence="2" id="KW-1133">Transmembrane helix</keyword>
<feature type="transmembrane region" description="Helical" evidence="2">
    <location>
        <begin position="40"/>
        <end position="62"/>
    </location>
</feature>
<evidence type="ECO:0000256" key="1">
    <source>
        <dbReference type="SAM" id="MobiDB-lite"/>
    </source>
</evidence>